<dbReference type="SMART" id="SM00213">
    <property type="entry name" value="UBQ"/>
    <property type="match status" value="1"/>
</dbReference>
<reference evidence="3" key="3">
    <citation type="submission" date="2025-08" db="UniProtKB">
        <authorList>
            <consortium name="Ensembl"/>
        </authorList>
    </citation>
    <scope>IDENTIFICATION</scope>
</reference>
<name>F6PQA6_CIOIN</name>
<dbReference type="SUPFAM" id="SSF54236">
    <property type="entry name" value="Ubiquitin-like"/>
    <property type="match status" value="1"/>
</dbReference>
<keyword evidence="1" id="KW-0472">Membrane</keyword>
<dbReference type="EMBL" id="EAAA01000612">
    <property type="status" value="NOT_ANNOTATED_CDS"/>
    <property type="molecule type" value="Genomic_DNA"/>
</dbReference>
<protein>
    <recommendedName>
        <fullName evidence="2">Ubiquitin-like domain-containing protein</fullName>
    </recommendedName>
</protein>
<dbReference type="PROSITE" id="PS50053">
    <property type="entry name" value="UBIQUITIN_2"/>
    <property type="match status" value="1"/>
</dbReference>
<evidence type="ECO:0000313" key="3">
    <source>
        <dbReference type="Ensembl" id="ENSCINP00000025378.2"/>
    </source>
</evidence>
<dbReference type="HOGENOM" id="CLU_1197188_0_0_1"/>
<dbReference type="InterPro" id="IPR029071">
    <property type="entry name" value="Ubiquitin-like_domsf"/>
</dbReference>
<accession>F6PQA6</accession>
<dbReference type="InParanoid" id="F6PQA6"/>
<dbReference type="InterPro" id="IPR000626">
    <property type="entry name" value="Ubiquitin-like_dom"/>
</dbReference>
<evidence type="ECO:0000256" key="1">
    <source>
        <dbReference type="SAM" id="Phobius"/>
    </source>
</evidence>
<reference evidence="3" key="4">
    <citation type="submission" date="2025-09" db="UniProtKB">
        <authorList>
            <consortium name="Ensembl"/>
        </authorList>
    </citation>
    <scope>IDENTIFICATION</scope>
</reference>
<keyword evidence="1" id="KW-1133">Transmembrane helix</keyword>
<proteinExistence type="predicted"/>
<dbReference type="Proteomes" id="UP000008144">
    <property type="component" value="Chromosome 10"/>
</dbReference>
<keyword evidence="1" id="KW-0812">Transmembrane</keyword>
<feature type="transmembrane region" description="Helical" evidence="1">
    <location>
        <begin position="131"/>
        <end position="150"/>
    </location>
</feature>
<dbReference type="Gene3D" id="3.10.20.90">
    <property type="entry name" value="Phosphatidylinositol 3-kinase Catalytic Subunit, Chain A, domain 1"/>
    <property type="match status" value="1"/>
</dbReference>
<evidence type="ECO:0000259" key="2">
    <source>
        <dbReference type="PROSITE" id="PS50053"/>
    </source>
</evidence>
<keyword evidence="4" id="KW-1185">Reference proteome</keyword>
<feature type="domain" description="Ubiquitin-like" evidence="2">
    <location>
        <begin position="3"/>
        <end position="75"/>
    </location>
</feature>
<dbReference type="Ensembl" id="ENSCINT00000025624.2">
    <property type="protein sequence ID" value="ENSCINP00000025378.2"/>
    <property type="gene ID" value="ENSCING00000013929.2"/>
</dbReference>
<dbReference type="Pfam" id="PF00240">
    <property type="entry name" value="ubiquitin"/>
    <property type="match status" value="1"/>
</dbReference>
<dbReference type="AlphaFoldDB" id="F6PQA6"/>
<dbReference type="CDD" id="cd17039">
    <property type="entry name" value="Ubl_ubiquitin_like"/>
    <property type="match status" value="1"/>
</dbReference>
<sequence length="232" mass="26839">MLLYIQSKAYPGRTFVDLCRPSDTVARVRANLLHSLHEIGHSNHQFRLQYKGSYLRDAYTLEEYKILNNAVISMIPLNDVSEWNKDLRFHQSTTTTTTTDDQVVDVVQSALCEEIGYLDTREKVLRNYKTLVMMQIVLAFLALFTVYWYFFFAYLFVIFASFIYSPSFTRIGGWMGKNSVRRREFMVVMILLCTLMVASSILLLVFSVSELTLSPYPTTRCQSQVSNCFSEA</sequence>
<evidence type="ECO:0000313" key="4">
    <source>
        <dbReference type="Proteomes" id="UP000008144"/>
    </source>
</evidence>
<reference evidence="4" key="1">
    <citation type="journal article" date="2002" name="Science">
        <title>The draft genome of Ciona intestinalis: insights into chordate and vertebrate origins.</title>
        <authorList>
            <person name="Dehal P."/>
            <person name="Satou Y."/>
            <person name="Campbell R.K."/>
            <person name="Chapman J."/>
            <person name="Degnan B."/>
            <person name="De Tomaso A."/>
            <person name="Davidson B."/>
            <person name="Di Gregorio A."/>
            <person name="Gelpke M."/>
            <person name="Goodstein D.M."/>
            <person name="Harafuji N."/>
            <person name="Hastings K.E."/>
            <person name="Ho I."/>
            <person name="Hotta K."/>
            <person name="Huang W."/>
            <person name="Kawashima T."/>
            <person name="Lemaire P."/>
            <person name="Martinez D."/>
            <person name="Meinertzhagen I.A."/>
            <person name="Necula S."/>
            <person name="Nonaka M."/>
            <person name="Putnam N."/>
            <person name="Rash S."/>
            <person name="Saiga H."/>
            <person name="Satake M."/>
            <person name="Terry A."/>
            <person name="Yamada L."/>
            <person name="Wang H.G."/>
            <person name="Awazu S."/>
            <person name="Azumi K."/>
            <person name="Boore J."/>
            <person name="Branno M."/>
            <person name="Chin-Bow S."/>
            <person name="DeSantis R."/>
            <person name="Doyle S."/>
            <person name="Francino P."/>
            <person name="Keys D.N."/>
            <person name="Haga S."/>
            <person name="Hayashi H."/>
            <person name="Hino K."/>
            <person name="Imai K.S."/>
            <person name="Inaba K."/>
            <person name="Kano S."/>
            <person name="Kobayashi K."/>
            <person name="Kobayashi M."/>
            <person name="Lee B.I."/>
            <person name="Makabe K.W."/>
            <person name="Manohar C."/>
            <person name="Matassi G."/>
            <person name="Medina M."/>
            <person name="Mochizuki Y."/>
            <person name="Mount S."/>
            <person name="Morishita T."/>
            <person name="Miura S."/>
            <person name="Nakayama A."/>
            <person name="Nishizaka S."/>
            <person name="Nomoto H."/>
            <person name="Ohta F."/>
            <person name="Oishi K."/>
            <person name="Rigoutsos I."/>
            <person name="Sano M."/>
            <person name="Sasaki A."/>
            <person name="Sasakura Y."/>
            <person name="Shoguchi E."/>
            <person name="Shin-i T."/>
            <person name="Spagnuolo A."/>
            <person name="Stainier D."/>
            <person name="Suzuki M.M."/>
            <person name="Tassy O."/>
            <person name="Takatori N."/>
            <person name="Tokuoka M."/>
            <person name="Yagi K."/>
            <person name="Yoshizaki F."/>
            <person name="Wada S."/>
            <person name="Zhang C."/>
            <person name="Hyatt P.D."/>
            <person name="Larimer F."/>
            <person name="Detter C."/>
            <person name="Doggett N."/>
            <person name="Glavina T."/>
            <person name="Hawkins T."/>
            <person name="Richardson P."/>
            <person name="Lucas S."/>
            <person name="Kohara Y."/>
            <person name="Levine M."/>
            <person name="Satoh N."/>
            <person name="Rokhsar D.S."/>
        </authorList>
    </citation>
    <scope>NUCLEOTIDE SEQUENCE [LARGE SCALE GENOMIC DNA]</scope>
</reference>
<feature type="transmembrane region" description="Helical" evidence="1">
    <location>
        <begin position="156"/>
        <end position="173"/>
    </location>
</feature>
<organism evidence="3 4">
    <name type="scientific">Ciona intestinalis</name>
    <name type="common">Transparent sea squirt</name>
    <name type="synonym">Ascidia intestinalis</name>
    <dbReference type="NCBI Taxonomy" id="7719"/>
    <lineage>
        <taxon>Eukaryota</taxon>
        <taxon>Metazoa</taxon>
        <taxon>Chordata</taxon>
        <taxon>Tunicata</taxon>
        <taxon>Ascidiacea</taxon>
        <taxon>Phlebobranchia</taxon>
        <taxon>Cionidae</taxon>
        <taxon>Ciona</taxon>
    </lineage>
</organism>
<reference evidence="3" key="2">
    <citation type="journal article" date="2008" name="Genome Biol.">
        <title>Improved genome assembly and evidence-based global gene model set for the chordate Ciona intestinalis: new insight into intron and operon populations.</title>
        <authorList>
            <person name="Satou Y."/>
            <person name="Mineta K."/>
            <person name="Ogasawara M."/>
            <person name="Sasakura Y."/>
            <person name="Shoguchi E."/>
            <person name="Ueno K."/>
            <person name="Yamada L."/>
            <person name="Matsumoto J."/>
            <person name="Wasserscheid J."/>
            <person name="Dewar K."/>
            <person name="Wiley G.B."/>
            <person name="Macmil S.L."/>
            <person name="Roe B.A."/>
            <person name="Zeller R.W."/>
            <person name="Hastings K.E."/>
            <person name="Lemaire P."/>
            <person name="Lindquist E."/>
            <person name="Endo T."/>
            <person name="Hotta K."/>
            <person name="Inaba K."/>
        </authorList>
    </citation>
    <scope>NUCLEOTIDE SEQUENCE [LARGE SCALE GENOMIC DNA]</scope>
    <source>
        <strain evidence="3">wild type</strain>
    </source>
</reference>
<feature type="transmembrane region" description="Helical" evidence="1">
    <location>
        <begin position="185"/>
        <end position="208"/>
    </location>
</feature>